<reference evidence="3" key="1">
    <citation type="submission" date="2016-10" db="EMBL/GenBank/DDBJ databases">
        <authorList>
            <person name="Varghese N."/>
            <person name="Submissions S."/>
        </authorList>
    </citation>
    <scope>NUCLEOTIDE SEQUENCE [LARGE SCALE GENOMIC DNA]</scope>
    <source>
        <strain evidence="3">B4,CECT 8067,JCM 17497</strain>
    </source>
</reference>
<accession>A0A1G9GIQ4</accession>
<sequence length="534" mass="57536">MTVTYAHFDDPSASVSVSIGWGGVDVDAELDTTGTYEARFIAEDQAGLGEARIVQDGSVKNTTTLTGTHDSSSLEFETGTLSTFADLFEGTSVTIQIDDRHETIEEVGTTEAEAIEVGGIFNQVSEELRAAGLSSSQVEESLGFLEGTTTGAGETLGGILAIYDDPYVIVEAARAIPEAVENFDEIIEALPAAIEDQQQFNNPHEPGDRYYDDFRDGWYQGYFFWFVVEMAVPAGEAGKALKSTDTVQSTVNRISTPQVQRAAQVAKQGGQTVTAPVRYSRQQLSQGLHGSIGLTREAGERVLSEVRTVGGQYQVAKILDRNDVDGGEISRIDGDSQAKTGSATLRSGDDAGRVLADGGPDPVARAYQLDLDVNNENLVSNLFRHSDEIDLERVINDLEELNRPDADIQGVDELALRLAGGDQSNIKGAAFEAEVAVSRGTDNVEAIGKSNPHSRGEIDIETADGRVIETKSGDYTQAAAGSDRYTDLENQIGHYQQYTDAEGGTIEVTFREEPHGDIKGMLDANDVEIEIYNE</sequence>
<keyword evidence="3" id="KW-1185">Reference proteome</keyword>
<organism evidence="2 3">
    <name type="scientific">Natronorubrum texcoconense</name>
    <dbReference type="NCBI Taxonomy" id="1095776"/>
    <lineage>
        <taxon>Archaea</taxon>
        <taxon>Methanobacteriati</taxon>
        <taxon>Methanobacteriota</taxon>
        <taxon>Stenosarchaea group</taxon>
        <taxon>Halobacteria</taxon>
        <taxon>Halobacteriales</taxon>
        <taxon>Natrialbaceae</taxon>
        <taxon>Natronorubrum</taxon>
    </lineage>
</organism>
<dbReference type="STRING" id="1095776.SAMN04515672_4522"/>
<evidence type="ECO:0000256" key="1">
    <source>
        <dbReference type="SAM" id="MobiDB-lite"/>
    </source>
</evidence>
<proteinExistence type="predicted"/>
<gene>
    <name evidence="2" type="ORF">SAMN04515672_4522</name>
</gene>
<dbReference type="Proteomes" id="UP000198882">
    <property type="component" value="Unassembled WGS sequence"/>
</dbReference>
<dbReference type="AlphaFoldDB" id="A0A1G9GIQ4"/>
<feature type="region of interest" description="Disordered" evidence="1">
    <location>
        <begin position="333"/>
        <end position="353"/>
    </location>
</feature>
<protein>
    <submittedName>
        <fullName evidence="2">Uncharacterized protein</fullName>
    </submittedName>
</protein>
<dbReference type="EMBL" id="FNFE01000009">
    <property type="protein sequence ID" value="SDL00540.1"/>
    <property type="molecule type" value="Genomic_DNA"/>
</dbReference>
<evidence type="ECO:0000313" key="2">
    <source>
        <dbReference type="EMBL" id="SDL00540.1"/>
    </source>
</evidence>
<name>A0A1G9GIQ4_9EURY</name>
<evidence type="ECO:0000313" key="3">
    <source>
        <dbReference type="Proteomes" id="UP000198882"/>
    </source>
</evidence>